<dbReference type="NCBIfam" id="TIGR01446">
    <property type="entry name" value="DnaD_dom"/>
    <property type="match status" value="1"/>
</dbReference>
<dbReference type="SUPFAM" id="SSF158499">
    <property type="entry name" value="DnaD domain-like"/>
    <property type="match status" value="1"/>
</dbReference>
<accession>A0A1L8MK62</accession>
<dbReference type="Gene3D" id="1.10.10.630">
    <property type="entry name" value="DnaD domain-like"/>
    <property type="match status" value="1"/>
</dbReference>
<sequence>MDKKTLFENFQKNWMRLISPFEIEDIEKWIDEDNMPVEVINEALKETVIYNAKNTRYLNRVLNNWKANGIDTVEKVEISRLEFENKKQGKFQKQIGSNIPEWSNPDYKDPDFLEFALGNNYE</sequence>
<feature type="domain" description="DnaB/C C-terminal" evidence="2">
    <location>
        <begin position="7"/>
        <end position="77"/>
    </location>
</feature>
<dbReference type="InterPro" id="IPR034829">
    <property type="entry name" value="DnaD-like_sf"/>
</dbReference>
<comment type="caution">
    <text evidence="3">The sequence shown here is derived from an EMBL/GenBank/DDBJ whole genome shotgun (WGS) entry which is preliminary data.</text>
</comment>
<dbReference type="AlphaFoldDB" id="A0A1L8MK62"/>
<gene>
    <name evidence="3" type="ORF">A9Q68_10150</name>
</gene>
<evidence type="ECO:0000256" key="1">
    <source>
        <dbReference type="ARBA" id="ARBA00093462"/>
    </source>
</evidence>
<comment type="similarity">
    <text evidence="1">Belongs to the DnaB/DnaD family.</text>
</comment>
<dbReference type="Proteomes" id="UP000182015">
    <property type="component" value="Unassembled WGS sequence"/>
</dbReference>
<name>A0A1L8MK62_9STRE</name>
<evidence type="ECO:0000313" key="4">
    <source>
        <dbReference type="Proteomes" id="UP000182015"/>
    </source>
</evidence>
<dbReference type="Pfam" id="PF07261">
    <property type="entry name" value="DnaB_2"/>
    <property type="match status" value="1"/>
</dbReference>
<protein>
    <submittedName>
        <fullName evidence="3">DNA replication protein</fullName>
    </submittedName>
</protein>
<dbReference type="PANTHER" id="PTHR37293">
    <property type="entry name" value="PHAGE REPLICATION PROTEIN-RELATED"/>
    <property type="match status" value="1"/>
</dbReference>
<dbReference type="InterPro" id="IPR006343">
    <property type="entry name" value="DnaB/C_C"/>
</dbReference>
<evidence type="ECO:0000313" key="3">
    <source>
        <dbReference type="EMBL" id="OJF71075.1"/>
    </source>
</evidence>
<organism evidence="3 4">
    <name type="scientific">Streptococcus bovimastitidis</name>
    <dbReference type="NCBI Taxonomy" id="1856638"/>
    <lineage>
        <taxon>Bacteria</taxon>
        <taxon>Bacillati</taxon>
        <taxon>Bacillota</taxon>
        <taxon>Bacilli</taxon>
        <taxon>Lactobacillales</taxon>
        <taxon>Streptococcaceae</taxon>
        <taxon>Streptococcus</taxon>
    </lineage>
</organism>
<reference evidence="4" key="1">
    <citation type="submission" date="2016-06" db="EMBL/GenBank/DDBJ databases">
        <authorList>
            <person name="de Vries S.P.W."/>
            <person name="Hadjirin N.F."/>
            <person name="Lay E.M."/>
            <person name="Zadoks R.N."/>
            <person name="Peacock S.J."/>
            <person name="Parkhill J."/>
            <person name="Grant A.J."/>
            <person name="Mcdougall S."/>
            <person name="Holmes M.A."/>
        </authorList>
    </citation>
    <scope>NUCLEOTIDE SEQUENCE [LARGE SCALE GENOMIC DNA]</scope>
    <source>
        <strain evidence="4">NZ1587</strain>
    </source>
</reference>
<evidence type="ECO:0000259" key="2">
    <source>
        <dbReference type="Pfam" id="PF07261"/>
    </source>
</evidence>
<dbReference type="OrthoDB" id="9770238at2"/>
<dbReference type="RefSeq" id="WP_071794607.1">
    <property type="nucleotide sequence ID" value="NZ_LZDD01000005.1"/>
</dbReference>
<dbReference type="PANTHER" id="PTHR37293:SF6">
    <property type="entry name" value="DNA REPLICATION PROTEIN DNAD"/>
    <property type="match status" value="1"/>
</dbReference>
<keyword evidence="4" id="KW-1185">Reference proteome</keyword>
<dbReference type="STRING" id="1856638.A9Q68_10150"/>
<dbReference type="EMBL" id="LZDD01000005">
    <property type="protein sequence ID" value="OJF71075.1"/>
    <property type="molecule type" value="Genomic_DNA"/>
</dbReference>
<proteinExistence type="inferred from homology"/>
<dbReference type="InterPro" id="IPR053162">
    <property type="entry name" value="DnaD"/>
</dbReference>